<evidence type="ECO:0000256" key="4">
    <source>
        <dbReference type="ARBA" id="ARBA00022723"/>
    </source>
</evidence>
<keyword evidence="8" id="KW-0472">Membrane</keyword>
<dbReference type="InterPro" id="IPR050665">
    <property type="entry name" value="Cytochrome_P450_Monooxygen"/>
</dbReference>
<dbReference type="PANTHER" id="PTHR24282:SF191">
    <property type="entry name" value="CYTOCHROME P450"/>
    <property type="match status" value="1"/>
</dbReference>
<sequence length="111" mass="12759">MGQTLENSSIHSSREKLKHMLPAFYLSCSEMLSKWEEITPLKALIEIDVWPHLQQMGICDVISRTAFLAVVTKKVERFLNFKRNKLSILSKLYAQSISQAGDFANKEELEE</sequence>
<dbReference type="PANTHER" id="PTHR24282">
    <property type="entry name" value="CYTOCHROME P450 FAMILY MEMBER"/>
    <property type="match status" value="1"/>
</dbReference>
<evidence type="ECO:0000256" key="1">
    <source>
        <dbReference type="ARBA" id="ARBA00004370"/>
    </source>
</evidence>
<keyword evidence="6" id="KW-0408">Iron</keyword>
<organism evidence="9 10">
    <name type="scientific">Datura stramonium</name>
    <name type="common">Jimsonweed</name>
    <name type="synonym">Common thornapple</name>
    <dbReference type="NCBI Taxonomy" id="4076"/>
    <lineage>
        <taxon>Eukaryota</taxon>
        <taxon>Viridiplantae</taxon>
        <taxon>Streptophyta</taxon>
        <taxon>Embryophyta</taxon>
        <taxon>Tracheophyta</taxon>
        <taxon>Spermatophyta</taxon>
        <taxon>Magnoliopsida</taxon>
        <taxon>eudicotyledons</taxon>
        <taxon>Gunneridae</taxon>
        <taxon>Pentapetalae</taxon>
        <taxon>asterids</taxon>
        <taxon>lamiids</taxon>
        <taxon>Solanales</taxon>
        <taxon>Solanaceae</taxon>
        <taxon>Solanoideae</taxon>
        <taxon>Datureae</taxon>
        <taxon>Datura</taxon>
    </lineage>
</organism>
<proteinExistence type="inferred from homology"/>
<comment type="caution">
    <text evidence="9">The sequence shown here is derived from an EMBL/GenBank/DDBJ whole genome shotgun (WGS) entry which is preliminary data.</text>
</comment>
<name>A0ABS8THZ7_DATST</name>
<evidence type="ECO:0000256" key="2">
    <source>
        <dbReference type="ARBA" id="ARBA00010617"/>
    </source>
</evidence>
<evidence type="ECO:0000313" key="10">
    <source>
        <dbReference type="Proteomes" id="UP000823775"/>
    </source>
</evidence>
<comment type="subcellular location">
    <subcellularLocation>
        <location evidence="1">Membrane</location>
    </subcellularLocation>
</comment>
<evidence type="ECO:0000256" key="3">
    <source>
        <dbReference type="ARBA" id="ARBA00022617"/>
    </source>
</evidence>
<evidence type="ECO:0000256" key="5">
    <source>
        <dbReference type="ARBA" id="ARBA00023002"/>
    </source>
</evidence>
<keyword evidence="3" id="KW-0349">Heme</keyword>
<gene>
    <name evidence="9" type="ORF">HAX54_010598</name>
</gene>
<dbReference type="Proteomes" id="UP000823775">
    <property type="component" value="Unassembled WGS sequence"/>
</dbReference>
<comment type="similarity">
    <text evidence="2">Belongs to the cytochrome P450 family.</text>
</comment>
<evidence type="ECO:0000313" key="9">
    <source>
        <dbReference type="EMBL" id="MCD7470616.1"/>
    </source>
</evidence>
<protein>
    <submittedName>
        <fullName evidence="9">Uncharacterized protein</fullName>
    </submittedName>
</protein>
<dbReference type="EMBL" id="JACEIK010001588">
    <property type="protein sequence ID" value="MCD7470616.1"/>
    <property type="molecule type" value="Genomic_DNA"/>
</dbReference>
<reference evidence="9 10" key="1">
    <citation type="journal article" date="2021" name="BMC Genomics">
        <title>Datura genome reveals duplications of psychoactive alkaloid biosynthetic genes and high mutation rate following tissue culture.</title>
        <authorList>
            <person name="Rajewski A."/>
            <person name="Carter-House D."/>
            <person name="Stajich J."/>
            <person name="Litt A."/>
        </authorList>
    </citation>
    <scope>NUCLEOTIDE SEQUENCE [LARGE SCALE GENOMIC DNA]</scope>
    <source>
        <strain evidence="9">AR-01</strain>
    </source>
</reference>
<evidence type="ECO:0000256" key="8">
    <source>
        <dbReference type="ARBA" id="ARBA00023136"/>
    </source>
</evidence>
<evidence type="ECO:0000256" key="7">
    <source>
        <dbReference type="ARBA" id="ARBA00023033"/>
    </source>
</evidence>
<keyword evidence="5" id="KW-0560">Oxidoreductase</keyword>
<keyword evidence="10" id="KW-1185">Reference proteome</keyword>
<keyword evidence="7" id="KW-0503">Monooxygenase</keyword>
<keyword evidence="4" id="KW-0479">Metal-binding</keyword>
<accession>A0ABS8THZ7</accession>
<evidence type="ECO:0000256" key="6">
    <source>
        <dbReference type="ARBA" id="ARBA00023004"/>
    </source>
</evidence>